<dbReference type="SUPFAM" id="SSF51998">
    <property type="entry name" value="PFL-like glycyl radical enzymes"/>
    <property type="match status" value="1"/>
</dbReference>
<dbReference type="InterPro" id="IPR004184">
    <property type="entry name" value="PFL_dom"/>
</dbReference>
<dbReference type="KEGG" id="hhw:NCTC503_02347"/>
<feature type="domain" description="Glycine radical" evidence="5">
    <location>
        <begin position="669"/>
        <end position="789"/>
    </location>
</feature>
<keyword evidence="7" id="KW-0808">Transferase</keyword>
<name>A0A4U9RR54_HATHI</name>
<keyword evidence="2 7" id="KW-0456">Lyase</keyword>
<dbReference type="FunFam" id="3.20.70.20:FF:000008">
    <property type="entry name" value="Hypothetical formate acetyltransferase 3"/>
    <property type="match status" value="1"/>
</dbReference>
<dbReference type="PROSITE" id="PS51554">
    <property type="entry name" value="PFL"/>
    <property type="match status" value="1"/>
</dbReference>
<dbReference type="EC" id="4.1.1.83" evidence="7"/>
<evidence type="ECO:0000259" key="6">
    <source>
        <dbReference type="PROSITE" id="PS51554"/>
    </source>
</evidence>
<dbReference type="PANTHER" id="PTHR43641:SF2">
    <property type="entry name" value="DEHYDRATASE YBIW-RELATED"/>
    <property type="match status" value="1"/>
</dbReference>
<protein>
    <submittedName>
        <fullName evidence="7">Formate acetyltransferase</fullName>
        <ecNumber evidence="7">2.3.1.54</ecNumber>
        <ecNumber evidence="7">4.1.1.83</ecNumber>
    </submittedName>
</protein>
<evidence type="ECO:0000256" key="1">
    <source>
        <dbReference type="ARBA" id="ARBA00022818"/>
    </source>
</evidence>
<dbReference type="CDD" id="cd01677">
    <property type="entry name" value="PFL2_DhaB_BssA"/>
    <property type="match status" value="1"/>
</dbReference>
<evidence type="ECO:0000256" key="4">
    <source>
        <dbReference type="SAM" id="MobiDB-lite"/>
    </source>
</evidence>
<dbReference type="Pfam" id="PF02901">
    <property type="entry name" value="PFL-like"/>
    <property type="match status" value="1"/>
</dbReference>
<dbReference type="AlphaFoldDB" id="A0A4U9RR54"/>
<feature type="region of interest" description="Disordered" evidence="4">
    <location>
        <begin position="661"/>
        <end position="683"/>
    </location>
</feature>
<gene>
    <name evidence="7" type="primary">csdB_2</name>
    <name evidence="7" type="ORF">NCTC503_02347</name>
</gene>
<keyword evidence="1 3" id="KW-0556">Organic radical</keyword>
<dbReference type="RefSeq" id="WP_138210881.1">
    <property type="nucleotide sequence ID" value="NZ_CBCRUQ010000002.1"/>
</dbReference>
<accession>A0A4U9RR54</accession>
<evidence type="ECO:0000256" key="2">
    <source>
        <dbReference type="ARBA" id="ARBA00023239"/>
    </source>
</evidence>
<evidence type="ECO:0000256" key="3">
    <source>
        <dbReference type="PROSITE-ProRule" id="PRU00493"/>
    </source>
</evidence>
<reference evidence="7 8" key="1">
    <citation type="submission" date="2019-05" db="EMBL/GenBank/DDBJ databases">
        <authorList>
            <consortium name="Pathogen Informatics"/>
        </authorList>
    </citation>
    <scope>NUCLEOTIDE SEQUENCE [LARGE SCALE GENOMIC DNA]</scope>
    <source>
        <strain evidence="7 8">NCTC503</strain>
    </source>
</reference>
<dbReference type="OrthoDB" id="9803969at2"/>
<dbReference type="PANTHER" id="PTHR43641">
    <property type="entry name" value="FORMATE ACETYLTRANSFERASE 3-RELATED"/>
    <property type="match status" value="1"/>
</dbReference>
<dbReference type="Gene3D" id="3.20.70.20">
    <property type="match status" value="1"/>
</dbReference>
<proteinExistence type="predicted"/>
<evidence type="ECO:0000313" key="8">
    <source>
        <dbReference type="Proteomes" id="UP000308489"/>
    </source>
</evidence>
<dbReference type="Proteomes" id="UP000308489">
    <property type="component" value="Chromosome 1"/>
</dbReference>
<keyword evidence="8" id="KW-1185">Reference proteome</keyword>
<dbReference type="EC" id="2.3.1.54" evidence="7"/>
<feature type="modified residue" description="Glycine radical" evidence="3">
    <location>
        <position position="764"/>
    </location>
</feature>
<sequence length="794" mass="89899">MMEKTERVKKLREQSVKAEPYISLERAKLVTEVYEKYQGAVPTPILRALAFKNIMEKKKLCINDGELIVGERGEKPAATPTYPELCCHTVEDFDIMDRREKISFKVCDEDKKYQAENIIPFWENRAMRHVLLNDMPQEWHDIYEAGIITEFMEQRAPGHTVADDKIYNRGFADFKAQIQEEIAKLDIFNDPEFYEKKAQLEAMSICCDGLIIYGKRYAEYARELAAKEADPVRKEELLGIAERCDWVPEHAPRTFAEALQMYWFVHLGVITELNTWDSFCPGRLDQHLNPYYEKEMADGTLTKEQAHELLECFWVKFNNQPAPPKVGITLEESGTYTDFCNINLGGLTKEGRNGVNDVTYLILDVIEDMRLLQPSSNVQISKLNPDKFIKRAAKIVRTGFGQPSMYNVETIIAEMLRVGKTIEDARCGGISGCVETGAFGKERYSLTGYFNLPKILEVTLHNGVDPNTGKQIGLKTGEVTEFKSFDELFDAYEKQINHFADIKIKGNQIIEKLYAIRMPAPFMSIVIDDCITNAKDYNAGGARYNTRYIQGVGIGTITDALTAIKYNVFDKKNFSMEELVKALNDNFEGHEVIHNMVLNKTPKYGNDDDYADDIMKEVFDAYFDAIDGRVAPTGATYRIDMLPTTCHVYFGKVTGATPDGRFARKPHTDGISPSKGADKNGPTGVIKSAAKMDHIRTGGTLLNQKFTPSVLAGEEGLEKVKDLVRSYFILGGHHIQFNVVDKQTLINAQNDPEEYKDLIVRVAGYSDYFYNLDKVLQDEIIDRTEQSLDCGCGC</sequence>
<dbReference type="GO" id="GO:0008861">
    <property type="term" value="F:formate C-acetyltransferase activity"/>
    <property type="evidence" value="ECO:0007669"/>
    <property type="project" value="UniProtKB-EC"/>
</dbReference>
<dbReference type="InterPro" id="IPR050012">
    <property type="entry name" value="Glycl_HYPD"/>
</dbReference>
<evidence type="ECO:0000313" key="7">
    <source>
        <dbReference type="EMBL" id="VTQ94569.1"/>
    </source>
</evidence>
<dbReference type="NCBIfam" id="NF043068">
    <property type="entry name" value="glycl_HYPD"/>
    <property type="match status" value="1"/>
</dbReference>
<dbReference type="InterPro" id="IPR051215">
    <property type="entry name" value="GRE"/>
</dbReference>
<dbReference type="EMBL" id="LR590481">
    <property type="protein sequence ID" value="VTQ94569.1"/>
    <property type="molecule type" value="Genomic_DNA"/>
</dbReference>
<dbReference type="PROSITE" id="PS51149">
    <property type="entry name" value="GLY_RADICAL_2"/>
    <property type="match status" value="1"/>
</dbReference>
<feature type="domain" description="PFL" evidence="6">
    <location>
        <begin position="6"/>
        <end position="662"/>
    </location>
</feature>
<dbReference type="InterPro" id="IPR001150">
    <property type="entry name" value="Gly_radical"/>
</dbReference>
<dbReference type="GO" id="GO:0043722">
    <property type="term" value="F:4-hydroxyphenylacetate decarboxylase activity"/>
    <property type="evidence" value="ECO:0007669"/>
    <property type="project" value="UniProtKB-EC"/>
</dbReference>
<keyword evidence="7" id="KW-0012">Acyltransferase</keyword>
<dbReference type="Pfam" id="PF01228">
    <property type="entry name" value="Gly_radical"/>
    <property type="match status" value="1"/>
</dbReference>
<dbReference type="GO" id="GO:0005829">
    <property type="term" value="C:cytosol"/>
    <property type="evidence" value="ECO:0007669"/>
    <property type="project" value="TreeGrafter"/>
</dbReference>
<evidence type="ECO:0000259" key="5">
    <source>
        <dbReference type="PROSITE" id="PS51149"/>
    </source>
</evidence>
<dbReference type="GO" id="GO:0016835">
    <property type="term" value="F:carbon-oxygen lyase activity"/>
    <property type="evidence" value="ECO:0007669"/>
    <property type="project" value="InterPro"/>
</dbReference>
<organism evidence="7 8">
    <name type="scientific">Hathewaya histolytica</name>
    <name type="common">Clostridium histolyticum</name>
    <dbReference type="NCBI Taxonomy" id="1498"/>
    <lineage>
        <taxon>Bacteria</taxon>
        <taxon>Bacillati</taxon>
        <taxon>Bacillota</taxon>
        <taxon>Clostridia</taxon>
        <taxon>Eubacteriales</taxon>
        <taxon>Clostridiaceae</taxon>
        <taxon>Hathewaya</taxon>
    </lineage>
</organism>